<dbReference type="InterPro" id="IPR029058">
    <property type="entry name" value="AB_hydrolase_fold"/>
</dbReference>
<sequence>MEITYYGRDDWPLYAVSLGSGPPLVLLHGGGPDHHSLIPLSERLADRHTIILPDVRGYGRSACTDPARHTWTQYSDDVAALLDHLGFQRAVVGGTGLGATITQRTCLEHSGRVRAAILISVEDIEDDEAKQAEIAFMDAFAERVRTDGIEAAWAPVLPELAPIIGTLVRDAIPRSDPASIAAAAAIGHDRSFRSVDELAAITTPTLVFPGMDQRHPTELAENAAHVLPNGRLAPLSLSDTLRTAEDLADAFAPAIRRFLAEHHLY</sequence>
<comment type="caution">
    <text evidence="3">The sequence shown here is derived from an EMBL/GenBank/DDBJ whole genome shotgun (WGS) entry which is preliminary data.</text>
</comment>
<dbReference type="EMBL" id="JADBEJ010000004">
    <property type="protein sequence ID" value="MBE1575409.1"/>
    <property type="molecule type" value="Genomic_DNA"/>
</dbReference>
<organism evidence="3 4">
    <name type="scientific">Amycolatopsis roodepoortensis</name>
    <dbReference type="NCBI Taxonomy" id="700274"/>
    <lineage>
        <taxon>Bacteria</taxon>
        <taxon>Bacillati</taxon>
        <taxon>Actinomycetota</taxon>
        <taxon>Actinomycetes</taxon>
        <taxon>Pseudonocardiales</taxon>
        <taxon>Pseudonocardiaceae</taxon>
        <taxon>Amycolatopsis</taxon>
    </lineage>
</organism>
<proteinExistence type="predicted"/>
<dbReference type="Gene3D" id="3.40.50.1820">
    <property type="entry name" value="alpha/beta hydrolase"/>
    <property type="match status" value="1"/>
</dbReference>
<protein>
    <submittedName>
        <fullName evidence="3">Pimeloyl-ACP methyl ester carboxylesterase</fullName>
    </submittedName>
</protein>
<dbReference type="SUPFAM" id="SSF53474">
    <property type="entry name" value="alpha/beta-Hydrolases"/>
    <property type="match status" value="1"/>
</dbReference>
<dbReference type="Proteomes" id="UP000656548">
    <property type="component" value="Unassembled WGS sequence"/>
</dbReference>
<reference evidence="3 4" key="1">
    <citation type="submission" date="2020-10" db="EMBL/GenBank/DDBJ databases">
        <title>Sequencing the genomes of 1000 actinobacteria strains.</title>
        <authorList>
            <person name="Klenk H.-P."/>
        </authorList>
    </citation>
    <scope>NUCLEOTIDE SEQUENCE [LARGE SCALE GENOMIC DNA]</scope>
    <source>
        <strain evidence="3 4">DSM 46661</strain>
    </source>
</reference>
<dbReference type="InterPro" id="IPR000073">
    <property type="entry name" value="AB_hydrolase_1"/>
</dbReference>
<evidence type="ECO:0000313" key="3">
    <source>
        <dbReference type="EMBL" id="MBE1575409.1"/>
    </source>
</evidence>
<dbReference type="PANTHER" id="PTHR43798:SF31">
    <property type="entry name" value="AB HYDROLASE SUPERFAMILY PROTEIN YCLE"/>
    <property type="match status" value="1"/>
</dbReference>
<keyword evidence="1" id="KW-0378">Hydrolase</keyword>
<evidence type="ECO:0000313" key="4">
    <source>
        <dbReference type="Proteomes" id="UP000656548"/>
    </source>
</evidence>
<accession>A0ABR9L3U4</accession>
<dbReference type="RefSeq" id="WP_192742930.1">
    <property type="nucleotide sequence ID" value="NZ_JADBEJ010000004.1"/>
</dbReference>
<dbReference type="InterPro" id="IPR050266">
    <property type="entry name" value="AB_hydrolase_sf"/>
</dbReference>
<evidence type="ECO:0000259" key="2">
    <source>
        <dbReference type="Pfam" id="PF00561"/>
    </source>
</evidence>
<name>A0ABR9L3U4_9PSEU</name>
<feature type="domain" description="AB hydrolase-1" evidence="2">
    <location>
        <begin position="22"/>
        <end position="148"/>
    </location>
</feature>
<evidence type="ECO:0000256" key="1">
    <source>
        <dbReference type="ARBA" id="ARBA00022801"/>
    </source>
</evidence>
<keyword evidence="4" id="KW-1185">Reference proteome</keyword>
<dbReference type="Pfam" id="PF00561">
    <property type="entry name" value="Abhydrolase_1"/>
    <property type="match status" value="1"/>
</dbReference>
<gene>
    <name evidence="3" type="ORF">H4W30_002456</name>
</gene>
<dbReference type="PANTHER" id="PTHR43798">
    <property type="entry name" value="MONOACYLGLYCEROL LIPASE"/>
    <property type="match status" value="1"/>
</dbReference>